<dbReference type="InterPro" id="IPR050886">
    <property type="entry name" value="RNA-binding_reg"/>
</dbReference>
<dbReference type="Gene3D" id="3.30.70.330">
    <property type="match status" value="2"/>
</dbReference>
<dbReference type="PANTHER" id="PTHR48024:SF56">
    <property type="entry name" value="HETEROGENEOUS NUCLEAR RIBONUCLEOPROTEIN A0"/>
    <property type="match status" value="1"/>
</dbReference>
<sequence>MDDSKKRKLEEEEGGNGELSLINSDQQLRLLLDPLRKDQLVDLLAKLGTQYATVADEIRGVASSDPVHRKLFVRGLAWETTSETLCAAFCDHGEIEEGAVIVDKATGKSRGYGFITYKHMESAQRALREPSKLIDGRLAVCNLACEGLNSASVSSDIALRKIYIGGLSPDTSTEVLLNFFSRHGEIEEGSVAYDKETNKSRGFGFVTYKTAEAAKKAIDDPNKILGGRNITVKLADTKNKATQGQLPPTLLPIPIPISAAYSQPGKNQVSTATAYAPYPQLLPSYPSAPYPGAPTQYPHQSHGSYSPLSAKKEHIGFPSVSPTGLSGYPYYR</sequence>
<dbReference type="EMBL" id="CM007381">
    <property type="protein sequence ID" value="ONK81814.1"/>
    <property type="molecule type" value="Genomic_DNA"/>
</dbReference>
<dbReference type="AlphaFoldDB" id="A0A5P1FUZ2"/>
<protein>
    <recommendedName>
        <fullName evidence="4">RRM domain-containing protein</fullName>
    </recommendedName>
</protein>
<reference evidence="6" key="1">
    <citation type="journal article" date="2017" name="Nat. Commun.">
        <title>The asparagus genome sheds light on the origin and evolution of a young Y chromosome.</title>
        <authorList>
            <person name="Harkess A."/>
            <person name="Zhou J."/>
            <person name="Xu C."/>
            <person name="Bowers J.E."/>
            <person name="Van der Hulst R."/>
            <person name="Ayyampalayam S."/>
            <person name="Mercati F."/>
            <person name="Riccardi P."/>
            <person name="McKain M.R."/>
            <person name="Kakrana A."/>
            <person name="Tang H."/>
            <person name="Ray J."/>
            <person name="Groenendijk J."/>
            <person name="Arikit S."/>
            <person name="Mathioni S.M."/>
            <person name="Nakano M."/>
            <person name="Shan H."/>
            <person name="Telgmann-Rauber A."/>
            <person name="Kanno A."/>
            <person name="Yue Z."/>
            <person name="Chen H."/>
            <person name="Li W."/>
            <person name="Chen Y."/>
            <person name="Xu X."/>
            <person name="Zhang Y."/>
            <person name="Luo S."/>
            <person name="Chen H."/>
            <person name="Gao J."/>
            <person name="Mao Z."/>
            <person name="Pires J.C."/>
            <person name="Luo M."/>
            <person name="Kudrna D."/>
            <person name="Wing R.A."/>
            <person name="Meyers B.C."/>
            <person name="Yi K."/>
            <person name="Kong H."/>
            <person name="Lavrijsen P."/>
            <person name="Sunseri F."/>
            <person name="Falavigna A."/>
            <person name="Ye Y."/>
            <person name="Leebens-Mack J.H."/>
            <person name="Chen G."/>
        </authorList>
    </citation>
    <scope>NUCLEOTIDE SEQUENCE [LARGE SCALE GENOMIC DNA]</scope>
    <source>
        <strain evidence="6">cv. DH0086</strain>
    </source>
</reference>
<dbReference type="OMA" id="YPYYYPK"/>
<dbReference type="Proteomes" id="UP000243459">
    <property type="component" value="Chromosome 1"/>
</dbReference>
<dbReference type="InterPro" id="IPR035979">
    <property type="entry name" value="RBD_domain_sf"/>
</dbReference>
<dbReference type="Gramene" id="ONK81814">
    <property type="protein sequence ID" value="ONK81814"/>
    <property type="gene ID" value="A4U43_C01F33140"/>
</dbReference>
<dbReference type="OrthoDB" id="1875751at2759"/>
<accession>A0A5P1FUZ2</accession>
<dbReference type="InterPro" id="IPR048289">
    <property type="entry name" value="RRM2_NsCP33-like"/>
</dbReference>
<organism evidence="5 6">
    <name type="scientific">Asparagus officinalis</name>
    <name type="common">Garden asparagus</name>
    <dbReference type="NCBI Taxonomy" id="4686"/>
    <lineage>
        <taxon>Eukaryota</taxon>
        <taxon>Viridiplantae</taxon>
        <taxon>Streptophyta</taxon>
        <taxon>Embryophyta</taxon>
        <taxon>Tracheophyta</taxon>
        <taxon>Spermatophyta</taxon>
        <taxon>Magnoliopsida</taxon>
        <taxon>Liliopsida</taxon>
        <taxon>Asparagales</taxon>
        <taxon>Asparagaceae</taxon>
        <taxon>Asparagoideae</taxon>
        <taxon>Asparagus</taxon>
    </lineage>
</organism>
<name>A0A5P1FUZ2_ASPOF</name>
<evidence type="ECO:0000256" key="2">
    <source>
        <dbReference type="PROSITE-ProRule" id="PRU00176"/>
    </source>
</evidence>
<dbReference type="PROSITE" id="PS50102">
    <property type="entry name" value="RRM"/>
    <property type="match status" value="2"/>
</dbReference>
<feature type="domain" description="RRM" evidence="4">
    <location>
        <begin position="160"/>
        <end position="237"/>
    </location>
</feature>
<dbReference type="SUPFAM" id="SSF54928">
    <property type="entry name" value="RNA-binding domain, RBD"/>
    <property type="match status" value="2"/>
</dbReference>
<evidence type="ECO:0000313" key="5">
    <source>
        <dbReference type="EMBL" id="ONK81814.1"/>
    </source>
</evidence>
<keyword evidence="1 2" id="KW-0694">RNA-binding</keyword>
<feature type="region of interest" description="Disordered" evidence="3">
    <location>
        <begin position="287"/>
        <end position="308"/>
    </location>
</feature>
<evidence type="ECO:0000256" key="3">
    <source>
        <dbReference type="SAM" id="MobiDB-lite"/>
    </source>
</evidence>
<dbReference type="SMART" id="SM00360">
    <property type="entry name" value="RRM"/>
    <property type="match status" value="2"/>
</dbReference>
<feature type="domain" description="RRM" evidence="4">
    <location>
        <begin position="69"/>
        <end position="146"/>
    </location>
</feature>
<dbReference type="Pfam" id="PF00076">
    <property type="entry name" value="RRM_1"/>
    <property type="match status" value="2"/>
</dbReference>
<dbReference type="InterPro" id="IPR000504">
    <property type="entry name" value="RRM_dom"/>
</dbReference>
<dbReference type="GO" id="GO:0003723">
    <property type="term" value="F:RNA binding"/>
    <property type="evidence" value="ECO:0007669"/>
    <property type="project" value="UniProtKB-UniRule"/>
</dbReference>
<dbReference type="PANTHER" id="PTHR48024">
    <property type="entry name" value="GEO13361P1-RELATED"/>
    <property type="match status" value="1"/>
</dbReference>
<evidence type="ECO:0000256" key="1">
    <source>
        <dbReference type="ARBA" id="ARBA00022884"/>
    </source>
</evidence>
<dbReference type="GO" id="GO:0005634">
    <property type="term" value="C:nucleus"/>
    <property type="evidence" value="ECO:0007669"/>
    <property type="project" value="TreeGrafter"/>
</dbReference>
<proteinExistence type="predicted"/>
<evidence type="ECO:0000259" key="4">
    <source>
        <dbReference type="PROSITE" id="PS50102"/>
    </source>
</evidence>
<dbReference type="CDD" id="cd21608">
    <property type="entry name" value="RRM2_NsCP33_like"/>
    <property type="match status" value="1"/>
</dbReference>
<gene>
    <name evidence="5" type="ORF">A4U43_C01F33140</name>
</gene>
<keyword evidence="6" id="KW-1185">Reference proteome</keyword>
<evidence type="ECO:0000313" key="6">
    <source>
        <dbReference type="Proteomes" id="UP000243459"/>
    </source>
</evidence>
<dbReference type="InterPro" id="IPR012677">
    <property type="entry name" value="Nucleotide-bd_a/b_plait_sf"/>
</dbReference>
<feature type="compositionally biased region" description="Polar residues" evidence="3">
    <location>
        <begin position="297"/>
        <end position="307"/>
    </location>
</feature>